<dbReference type="Proteomes" id="UP000184063">
    <property type="component" value="Unassembled WGS sequence"/>
</dbReference>
<accession>A0A1M3TY39</accession>
<evidence type="ECO:0000313" key="2">
    <source>
        <dbReference type="Proteomes" id="UP000184063"/>
    </source>
</evidence>
<name>A0A1M3TY39_ASPLC</name>
<organism evidence="1 2">
    <name type="scientific">Aspergillus luchuensis (strain CBS 106.47)</name>
    <dbReference type="NCBI Taxonomy" id="1137211"/>
    <lineage>
        <taxon>Eukaryota</taxon>
        <taxon>Fungi</taxon>
        <taxon>Dikarya</taxon>
        <taxon>Ascomycota</taxon>
        <taxon>Pezizomycotina</taxon>
        <taxon>Eurotiomycetes</taxon>
        <taxon>Eurotiomycetidae</taxon>
        <taxon>Eurotiales</taxon>
        <taxon>Aspergillaceae</taxon>
        <taxon>Aspergillus</taxon>
        <taxon>Aspergillus subgen. Circumdati</taxon>
    </lineage>
</organism>
<gene>
    <name evidence="1" type="ORF">ASPFODRAFT_55276</name>
</gene>
<dbReference type="AlphaFoldDB" id="A0A1M3TY39"/>
<dbReference type="EMBL" id="KV878236">
    <property type="protein sequence ID" value="OJZ91572.1"/>
    <property type="molecule type" value="Genomic_DNA"/>
</dbReference>
<proteinExistence type="predicted"/>
<evidence type="ECO:0000313" key="1">
    <source>
        <dbReference type="EMBL" id="OJZ91572.1"/>
    </source>
</evidence>
<sequence length="80" mass="9285">MFKVISTARKQARLPCRDITTQTVNLITHLHRKAALCRCKAEWRWPTLPMRVGQELKHPETPVEAGYSAHELPFWSTMGR</sequence>
<protein>
    <submittedName>
        <fullName evidence="1">Uncharacterized protein</fullName>
    </submittedName>
</protein>
<reference evidence="2" key="1">
    <citation type="journal article" date="2017" name="Genome Biol.">
        <title>Comparative genomics reveals high biological diversity and specific adaptations in the industrially and medically important fungal genus Aspergillus.</title>
        <authorList>
            <person name="de Vries R.P."/>
            <person name="Riley R."/>
            <person name="Wiebenga A."/>
            <person name="Aguilar-Osorio G."/>
            <person name="Amillis S."/>
            <person name="Uchima C.A."/>
            <person name="Anderluh G."/>
            <person name="Asadollahi M."/>
            <person name="Askin M."/>
            <person name="Barry K."/>
            <person name="Battaglia E."/>
            <person name="Bayram O."/>
            <person name="Benocci T."/>
            <person name="Braus-Stromeyer S.A."/>
            <person name="Caldana C."/>
            <person name="Canovas D."/>
            <person name="Cerqueira G.C."/>
            <person name="Chen F."/>
            <person name="Chen W."/>
            <person name="Choi C."/>
            <person name="Clum A."/>
            <person name="Dos Santos R.A."/>
            <person name="Damasio A.R."/>
            <person name="Diallinas G."/>
            <person name="Emri T."/>
            <person name="Fekete E."/>
            <person name="Flipphi M."/>
            <person name="Freyberg S."/>
            <person name="Gallo A."/>
            <person name="Gournas C."/>
            <person name="Habgood R."/>
            <person name="Hainaut M."/>
            <person name="Harispe M.L."/>
            <person name="Henrissat B."/>
            <person name="Hilden K.S."/>
            <person name="Hope R."/>
            <person name="Hossain A."/>
            <person name="Karabika E."/>
            <person name="Karaffa L."/>
            <person name="Karanyi Z."/>
            <person name="Krasevec N."/>
            <person name="Kuo A."/>
            <person name="Kusch H."/>
            <person name="LaButti K."/>
            <person name="Lagendijk E.L."/>
            <person name="Lapidus A."/>
            <person name="Levasseur A."/>
            <person name="Lindquist E."/>
            <person name="Lipzen A."/>
            <person name="Logrieco A.F."/>
            <person name="MacCabe A."/>
            <person name="Maekelae M.R."/>
            <person name="Malavazi I."/>
            <person name="Melin P."/>
            <person name="Meyer V."/>
            <person name="Mielnichuk N."/>
            <person name="Miskei M."/>
            <person name="Molnar A.P."/>
            <person name="Mule G."/>
            <person name="Ngan C.Y."/>
            <person name="Orejas M."/>
            <person name="Orosz E."/>
            <person name="Ouedraogo J.P."/>
            <person name="Overkamp K.M."/>
            <person name="Park H.-S."/>
            <person name="Perrone G."/>
            <person name="Piumi F."/>
            <person name="Punt P.J."/>
            <person name="Ram A.F."/>
            <person name="Ramon A."/>
            <person name="Rauscher S."/>
            <person name="Record E."/>
            <person name="Riano-Pachon D.M."/>
            <person name="Robert V."/>
            <person name="Roehrig J."/>
            <person name="Ruller R."/>
            <person name="Salamov A."/>
            <person name="Salih N.S."/>
            <person name="Samson R.A."/>
            <person name="Sandor E."/>
            <person name="Sanguinetti M."/>
            <person name="Schuetze T."/>
            <person name="Sepcic K."/>
            <person name="Shelest E."/>
            <person name="Sherlock G."/>
            <person name="Sophianopoulou V."/>
            <person name="Squina F.M."/>
            <person name="Sun H."/>
            <person name="Susca A."/>
            <person name="Todd R.B."/>
            <person name="Tsang A."/>
            <person name="Unkles S.E."/>
            <person name="van de Wiele N."/>
            <person name="van Rossen-Uffink D."/>
            <person name="Oliveira J.V."/>
            <person name="Vesth T.C."/>
            <person name="Visser J."/>
            <person name="Yu J.-H."/>
            <person name="Zhou M."/>
            <person name="Andersen M.R."/>
            <person name="Archer D.B."/>
            <person name="Baker S.E."/>
            <person name="Benoit I."/>
            <person name="Brakhage A.A."/>
            <person name="Braus G.H."/>
            <person name="Fischer R."/>
            <person name="Frisvad J.C."/>
            <person name="Goldman G.H."/>
            <person name="Houbraken J."/>
            <person name="Oakley B."/>
            <person name="Pocsi I."/>
            <person name="Scazzocchio C."/>
            <person name="Seiboth B."/>
            <person name="vanKuyk P.A."/>
            <person name="Wortman J."/>
            <person name="Dyer P.S."/>
            <person name="Grigoriev I.V."/>
        </authorList>
    </citation>
    <scope>NUCLEOTIDE SEQUENCE [LARGE SCALE GENOMIC DNA]</scope>
    <source>
        <strain evidence="2">CBS 106.47</strain>
    </source>
</reference>
<dbReference type="VEuPathDB" id="FungiDB:ASPFODRAFT_55276"/>